<accession>A0A0A8YL97</accession>
<reference evidence="2" key="1">
    <citation type="submission" date="2014-09" db="EMBL/GenBank/DDBJ databases">
        <authorList>
            <person name="Magalhaes I.L.F."/>
            <person name="Oliveira U."/>
            <person name="Santos F.R."/>
            <person name="Vidigal T.H.D.A."/>
            <person name="Brescovit A.D."/>
            <person name="Santos A.J."/>
        </authorList>
    </citation>
    <scope>NUCLEOTIDE SEQUENCE</scope>
    <source>
        <tissue evidence="2">Shoot tissue taken approximately 20 cm above the soil surface</tissue>
    </source>
</reference>
<dbReference type="EMBL" id="GBRH01271602">
    <property type="protein sequence ID" value="JAD26293.1"/>
    <property type="molecule type" value="Transcribed_RNA"/>
</dbReference>
<feature type="compositionally biased region" description="Basic and acidic residues" evidence="1">
    <location>
        <begin position="1"/>
        <end position="17"/>
    </location>
</feature>
<protein>
    <submittedName>
        <fullName evidence="2">Uncharacterized protein</fullName>
    </submittedName>
</protein>
<name>A0A0A8YL97_ARUDO</name>
<organism evidence="2">
    <name type="scientific">Arundo donax</name>
    <name type="common">Giant reed</name>
    <name type="synonym">Donax arundinaceus</name>
    <dbReference type="NCBI Taxonomy" id="35708"/>
    <lineage>
        <taxon>Eukaryota</taxon>
        <taxon>Viridiplantae</taxon>
        <taxon>Streptophyta</taxon>
        <taxon>Embryophyta</taxon>
        <taxon>Tracheophyta</taxon>
        <taxon>Spermatophyta</taxon>
        <taxon>Magnoliopsida</taxon>
        <taxon>Liliopsida</taxon>
        <taxon>Poales</taxon>
        <taxon>Poaceae</taxon>
        <taxon>PACMAD clade</taxon>
        <taxon>Arundinoideae</taxon>
        <taxon>Arundineae</taxon>
        <taxon>Arundo</taxon>
    </lineage>
</organism>
<proteinExistence type="predicted"/>
<reference evidence="2" key="2">
    <citation type="journal article" date="2015" name="Data Brief">
        <title>Shoot transcriptome of the giant reed, Arundo donax.</title>
        <authorList>
            <person name="Barrero R.A."/>
            <person name="Guerrero F.D."/>
            <person name="Moolhuijzen P."/>
            <person name="Goolsby J.A."/>
            <person name="Tidwell J."/>
            <person name="Bellgard S.E."/>
            <person name="Bellgard M.I."/>
        </authorList>
    </citation>
    <scope>NUCLEOTIDE SEQUENCE</scope>
    <source>
        <tissue evidence="2">Shoot tissue taken approximately 20 cm above the soil surface</tissue>
    </source>
</reference>
<feature type="region of interest" description="Disordered" evidence="1">
    <location>
        <begin position="1"/>
        <end position="53"/>
    </location>
</feature>
<sequence length="63" mass="7303">MEFGRGRHFDPVHDLPDIYRPPELPHRHLLPRGRRPSSTTAPPFSSLLRPPRPCSELCQFTVM</sequence>
<dbReference type="AlphaFoldDB" id="A0A0A8YL97"/>
<evidence type="ECO:0000313" key="2">
    <source>
        <dbReference type="EMBL" id="JAD26293.1"/>
    </source>
</evidence>
<evidence type="ECO:0000256" key="1">
    <source>
        <dbReference type="SAM" id="MobiDB-lite"/>
    </source>
</evidence>